<dbReference type="GO" id="GO:0016887">
    <property type="term" value="F:ATP hydrolysis activity"/>
    <property type="evidence" value="ECO:0007669"/>
    <property type="project" value="InterPro"/>
</dbReference>
<evidence type="ECO:0000256" key="7">
    <source>
        <dbReference type="ARBA" id="ARBA00023136"/>
    </source>
</evidence>
<dbReference type="PROSITE" id="PS00211">
    <property type="entry name" value="ABC_TRANSPORTER_1"/>
    <property type="match status" value="1"/>
</dbReference>
<dbReference type="PANTHER" id="PTHR43297">
    <property type="entry name" value="OLIGOPEPTIDE TRANSPORT ATP-BINDING PROTEIN APPD"/>
    <property type="match status" value="1"/>
</dbReference>
<evidence type="ECO:0000256" key="4">
    <source>
        <dbReference type="ARBA" id="ARBA00022475"/>
    </source>
</evidence>
<comment type="caution">
    <text evidence="10">The sequence shown here is derived from an EMBL/GenBank/DDBJ whole genome shotgun (WGS) entry which is preliminary data.</text>
</comment>
<dbReference type="GO" id="GO:0015833">
    <property type="term" value="P:peptide transport"/>
    <property type="evidence" value="ECO:0007669"/>
    <property type="project" value="InterPro"/>
</dbReference>
<evidence type="ECO:0000256" key="3">
    <source>
        <dbReference type="ARBA" id="ARBA00022448"/>
    </source>
</evidence>
<comment type="subcellular location">
    <subcellularLocation>
        <location evidence="1">Cell membrane</location>
        <topology evidence="1">Peripheral membrane protein</topology>
    </subcellularLocation>
</comment>
<feature type="compositionally biased region" description="Basic and acidic residues" evidence="8">
    <location>
        <begin position="363"/>
        <end position="388"/>
    </location>
</feature>
<evidence type="ECO:0000313" key="10">
    <source>
        <dbReference type="EMBL" id="NGO11802.1"/>
    </source>
</evidence>
<dbReference type="InterPro" id="IPR017871">
    <property type="entry name" value="ABC_transporter-like_CS"/>
</dbReference>
<dbReference type="InterPro" id="IPR013563">
    <property type="entry name" value="Oligopep_ABC_C"/>
</dbReference>
<organism evidence="10 11">
    <name type="scientific">Streptomyces scabichelini</name>
    <dbReference type="NCBI Taxonomy" id="2711217"/>
    <lineage>
        <taxon>Bacteria</taxon>
        <taxon>Bacillati</taxon>
        <taxon>Actinomycetota</taxon>
        <taxon>Actinomycetes</taxon>
        <taxon>Kitasatosporales</taxon>
        <taxon>Streptomycetaceae</taxon>
        <taxon>Streptomyces</taxon>
    </lineage>
</organism>
<dbReference type="CDD" id="cd03257">
    <property type="entry name" value="ABC_NikE_OppD_transporters"/>
    <property type="match status" value="1"/>
</dbReference>
<dbReference type="Proteomes" id="UP000472335">
    <property type="component" value="Unassembled WGS sequence"/>
</dbReference>
<dbReference type="Gene3D" id="3.40.50.300">
    <property type="entry name" value="P-loop containing nucleotide triphosphate hydrolases"/>
    <property type="match status" value="1"/>
</dbReference>
<evidence type="ECO:0000256" key="1">
    <source>
        <dbReference type="ARBA" id="ARBA00004202"/>
    </source>
</evidence>
<feature type="domain" description="ABC transporter" evidence="9">
    <location>
        <begin position="9"/>
        <end position="256"/>
    </location>
</feature>
<feature type="region of interest" description="Disordered" evidence="8">
    <location>
        <begin position="338"/>
        <end position="388"/>
    </location>
</feature>
<evidence type="ECO:0000256" key="2">
    <source>
        <dbReference type="ARBA" id="ARBA00005417"/>
    </source>
</evidence>
<keyword evidence="11" id="KW-1185">Reference proteome</keyword>
<evidence type="ECO:0000259" key="9">
    <source>
        <dbReference type="PROSITE" id="PS50893"/>
    </source>
</evidence>
<dbReference type="PROSITE" id="PS50893">
    <property type="entry name" value="ABC_TRANSPORTER_2"/>
    <property type="match status" value="1"/>
</dbReference>
<accession>A0A6G4VCF9</accession>
<sequence length="388" mass="41311">MSDQLLLDVRDLRVSFRTRRGRVTAVDGLSLSVAPGEILGVVGESGSGKSVSMLAVLRLLTNPNVTVSGEVLFRGRDLLTLPDKQMRAVRGREIAMVFQDPMTALTPVYTVGWQIAEQIRAHEQVSRKEAHARAVGLLSDVGIPDAASRVNAYPHEFSGGMRQRAVIAMALACSPALLIADEPTTALDVTIQAQILDLMRELNARGSAVVLITHDMGVVSEIADRVLVMYGGRAAEEGPRQAVFHGPRHPYTWGLLDSVPRVGGPRLRRLPTIAGVPVSPDSLPEGCAFAPRCRLRHDRCEERPQLSAAPADFTHRDACWLSPGDRASLRLAARAAATGAGATAETDADAGAGGTGPAPARANKADNAEKAEKAERANKVDADREAAP</sequence>
<comment type="similarity">
    <text evidence="2">Belongs to the ABC transporter superfamily.</text>
</comment>
<keyword evidence="4" id="KW-1003">Cell membrane</keyword>
<evidence type="ECO:0000256" key="5">
    <source>
        <dbReference type="ARBA" id="ARBA00022741"/>
    </source>
</evidence>
<dbReference type="PANTHER" id="PTHR43297:SF2">
    <property type="entry name" value="DIPEPTIDE TRANSPORT ATP-BINDING PROTEIN DPPD"/>
    <property type="match status" value="1"/>
</dbReference>
<evidence type="ECO:0000256" key="8">
    <source>
        <dbReference type="SAM" id="MobiDB-lite"/>
    </source>
</evidence>
<dbReference type="NCBIfam" id="TIGR01727">
    <property type="entry name" value="oligo_HPY"/>
    <property type="match status" value="1"/>
</dbReference>
<keyword evidence="7" id="KW-0472">Membrane</keyword>
<dbReference type="Pfam" id="PF08352">
    <property type="entry name" value="oligo_HPY"/>
    <property type="match status" value="1"/>
</dbReference>
<dbReference type="InterPro" id="IPR027417">
    <property type="entry name" value="P-loop_NTPase"/>
</dbReference>
<dbReference type="InterPro" id="IPR003593">
    <property type="entry name" value="AAA+_ATPase"/>
</dbReference>
<dbReference type="FunFam" id="3.40.50.300:FF:000016">
    <property type="entry name" value="Oligopeptide ABC transporter ATP-binding component"/>
    <property type="match status" value="1"/>
</dbReference>
<proteinExistence type="inferred from homology"/>
<name>A0A6G4VCF9_9ACTN</name>
<keyword evidence="6 10" id="KW-0067">ATP-binding</keyword>
<dbReference type="SMART" id="SM00382">
    <property type="entry name" value="AAA"/>
    <property type="match status" value="1"/>
</dbReference>
<protein>
    <submittedName>
        <fullName evidence="10">ABC transporter ATP-binding protein</fullName>
    </submittedName>
</protein>
<gene>
    <name evidence="10" type="ORF">G5C60_30440</name>
</gene>
<reference evidence="10 11" key="1">
    <citation type="submission" date="2020-02" db="EMBL/GenBank/DDBJ databases">
        <title>Whole-genome analyses of novel actinobacteria.</title>
        <authorList>
            <person name="Sahin N."/>
            <person name="Gencbay T."/>
        </authorList>
    </citation>
    <scope>NUCLEOTIDE SEQUENCE [LARGE SCALE GENOMIC DNA]</scope>
    <source>
        <strain evidence="10 11">HC44</strain>
    </source>
</reference>
<dbReference type="SUPFAM" id="SSF52540">
    <property type="entry name" value="P-loop containing nucleoside triphosphate hydrolases"/>
    <property type="match status" value="1"/>
</dbReference>
<dbReference type="GO" id="GO:0005886">
    <property type="term" value="C:plasma membrane"/>
    <property type="evidence" value="ECO:0007669"/>
    <property type="project" value="UniProtKB-SubCell"/>
</dbReference>
<dbReference type="GO" id="GO:0005524">
    <property type="term" value="F:ATP binding"/>
    <property type="evidence" value="ECO:0007669"/>
    <property type="project" value="UniProtKB-KW"/>
</dbReference>
<evidence type="ECO:0000313" key="11">
    <source>
        <dbReference type="Proteomes" id="UP000472335"/>
    </source>
</evidence>
<dbReference type="AlphaFoldDB" id="A0A6G4VCF9"/>
<dbReference type="EMBL" id="JAAKZY010000116">
    <property type="protein sequence ID" value="NGO11802.1"/>
    <property type="molecule type" value="Genomic_DNA"/>
</dbReference>
<dbReference type="Pfam" id="PF00005">
    <property type="entry name" value="ABC_tran"/>
    <property type="match status" value="1"/>
</dbReference>
<dbReference type="InterPro" id="IPR003439">
    <property type="entry name" value="ABC_transporter-like_ATP-bd"/>
</dbReference>
<keyword evidence="5" id="KW-0547">Nucleotide-binding</keyword>
<keyword evidence="3" id="KW-0813">Transport</keyword>
<dbReference type="InterPro" id="IPR050388">
    <property type="entry name" value="ABC_Ni/Peptide_Import"/>
</dbReference>
<evidence type="ECO:0000256" key="6">
    <source>
        <dbReference type="ARBA" id="ARBA00022840"/>
    </source>
</evidence>